<protein>
    <submittedName>
        <fullName evidence="1">Uncharacterized protein</fullName>
    </submittedName>
</protein>
<evidence type="ECO:0000313" key="1">
    <source>
        <dbReference type="EMBL" id="KXB59197.1"/>
    </source>
</evidence>
<dbReference type="Proteomes" id="UP000070394">
    <property type="component" value="Unassembled WGS sequence"/>
</dbReference>
<reference evidence="2" key="1">
    <citation type="submission" date="2016-01" db="EMBL/GenBank/DDBJ databases">
        <authorList>
            <person name="Mitreva M."/>
            <person name="Pepin K.H."/>
            <person name="Mihindukulasuriya K.A."/>
            <person name="Fulton R."/>
            <person name="Fronick C."/>
            <person name="O'Laughlin M."/>
            <person name="Miner T."/>
            <person name="Herter B."/>
            <person name="Rosa B.A."/>
            <person name="Cordes M."/>
            <person name="Tomlinson C."/>
            <person name="Wollam A."/>
            <person name="Palsikar V.B."/>
            <person name="Mardis E.R."/>
            <person name="Wilson R.K."/>
        </authorList>
    </citation>
    <scope>NUCLEOTIDE SEQUENCE [LARGE SCALE GENOMIC DNA]</scope>
    <source>
        <strain evidence="2">DNF00896</strain>
    </source>
</reference>
<dbReference type="PATRIC" id="fig|467210.3.peg.1002"/>
<evidence type="ECO:0000313" key="2">
    <source>
        <dbReference type="Proteomes" id="UP000070394"/>
    </source>
</evidence>
<name>A0A133ZUS3_9FIRM</name>
<gene>
    <name evidence="1" type="ORF">HMPREF1866_01013</name>
</gene>
<accession>A0A133ZUS3</accession>
<dbReference type="AlphaFoldDB" id="A0A133ZUS3"/>
<sequence length="40" mass="4943">MFYKNAVIYQSGFTIIVRTSKKWYYKHYYQLLTIGRKDDC</sequence>
<keyword evidence="2" id="KW-1185">Reference proteome</keyword>
<dbReference type="STRING" id="467210.HMPREF1866_01013"/>
<organism evidence="1 2">
    <name type="scientific">Lachnoanaerobaculum saburreum</name>
    <dbReference type="NCBI Taxonomy" id="467210"/>
    <lineage>
        <taxon>Bacteria</taxon>
        <taxon>Bacillati</taxon>
        <taxon>Bacillota</taxon>
        <taxon>Clostridia</taxon>
        <taxon>Lachnospirales</taxon>
        <taxon>Lachnospiraceae</taxon>
        <taxon>Lachnoanaerobaculum</taxon>
    </lineage>
</organism>
<proteinExistence type="predicted"/>
<dbReference type="EMBL" id="LSDA01000037">
    <property type="protein sequence ID" value="KXB59197.1"/>
    <property type="molecule type" value="Genomic_DNA"/>
</dbReference>
<comment type="caution">
    <text evidence="1">The sequence shown here is derived from an EMBL/GenBank/DDBJ whole genome shotgun (WGS) entry which is preliminary data.</text>
</comment>